<reference evidence="4 5" key="1">
    <citation type="submission" date="2017-02" db="EMBL/GenBank/DDBJ databases">
        <authorList>
            <person name="Peterson S.W."/>
        </authorList>
    </citation>
    <scope>NUCLEOTIDE SEQUENCE [LARGE SCALE GENOMIC DNA]</scope>
    <source>
        <strain evidence="4 5">ATCC 17233</strain>
    </source>
</reference>
<dbReference type="Gene3D" id="3.50.50.60">
    <property type="entry name" value="FAD/NAD(P)-binding domain"/>
    <property type="match status" value="1"/>
</dbReference>
<name>A0A1T4JXE5_9FIRM</name>
<dbReference type="Proteomes" id="UP000189857">
    <property type="component" value="Unassembled WGS sequence"/>
</dbReference>
<dbReference type="RefSeq" id="WP_242870154.1">
    <property type="nucleotide sequence ID" value="NZ_FMTO01000002.1"/>
</dbReference>
<sequence>MDTDFGKPAKYMHKIEKAPFWGARKLIRVSAEVSGVVINENGQALDESDRPIPGLYCVGNLGGPFYGGNDYPFHQTGLSLGRCYTFGMIAAKHALGAL</sequence>
<keyword evidence="5" id="KW-1185">Reference proteome</keyword>
<dbReference type="GO" id="GO:0033765">
    <property type="term" value="F:steroid dehydrogenase activity, acting on the CH-CH group of donors"/>
    <property type="evidence" value="ECO:0007669"/>
    <property type="project" value="UniProtKB-ARBA"/>
</dbReference>
<evidence type="ECO:0000256" key="2">
    <source>
        <dbReference type="ARBA" id="ARBA00023002"/>
    </source>
</evidence>
<dbReference type="SUPFAM" id="SSF51905">
    <property type="entry name" value="FAD/NAD(P)-binding domain"/>
    <property type="match status" value="1"/>
</dbReference>
<gene>
    <name evidence="4" type="ORF">SAMN02745110_00014</name>
</gene>
<evidence type="ECO:0000313" key="4">
    <source>
        <dbReference type="EMBL" id="SJZ34942.1"/>
    </source>
</evidence>
<evidence type="ECO:0000256" key="1">
    <source>
        <dbReference type="ARBA" id="ARBA00022630"/>
    </source>
</evidence>
<dbReference type="Pfam" id="PF00890">
    <property type="entry name" value="FAD_binding_2"/>
    <property type="match status" value="1"/>
</dbReference>
<dbReference type="AlphaFoldDB" id="A0A1T4JXE5"/>
<dbReference type="InterPro" id="IPR003953">
    <property type="entry name" value="FAD-dep_OxRdtase_2_FAD-bd"/>
</dbReference>
<evidence type="ECO:0000259" key="3">
    <source>
        <dbReference type="Pfam" id="PF00890"/>
    </source>
</evidence>
<dbReference type="InterPro" id="IPR027477">
    <property type="entry name" value="Succ_DH/fumarate_Rdtase_cat_sf"/>
</dbReference>
<proteinExistence type="predicted"/>
<feature type="domain" description="FAD-dependent oxidoreductase 2 FAD-binding" evidence="3">
    <location>
        <begin position="16"/>
        <end position="67"/>
    </location>
</feature>
<keyword evidence="1" id="KW-0285">Flavoprotein</keyword>
<protein>
    <submittedName>
        <fullName evidence="4">FAD binding domain-containing protein</fullName>
    </submittedName>
</protein>
<keyword evidence="2" id="KW-0560">Oxidoreductase</keyword>
<accession>A0A1T4JXE5</accession>
<organism evidence="4 5">
    <name type="scientific">Eubacterium ruminantium</name>
    <dbReference type="NCBI Taxonomy" id="42322"/>
    <lineage>
        <taxon>Bacteria</taxon>
        <taxon>Bacillati</taxon>
        <taxon>Bacillota</taxon>
        <taxon>Clostridia</taxon>
        <taxon>Eubacteriales</taxon>
        <taxon>Eubacteriaceae</taxon>
        <taxon>Eubacterium</taxon>
    </lineage>
</organism>
<dbReference type="Gene3D" id="3.90.700.10">
    <property type="entry name" value="Succinate dehydrogenase/fumarate reductase flavoprotein, catalytic domain"/>
    <property type="match status" value="1"/>
</dbReference>
<dbReference type="InterPro" id="IPR036188">
    <property type="entry name" value="FAD/NAD-bd_sf"/>
</dbReference>
<evidence type="ECO:0000313" key="5">
    <source>
        <dbReference type="Proteomes" id="UP000189857"/>
    </source>
</evidence>
<dbReference type="EMBL" id="FUXA01000003">
    <property type="protein sequence ID" value="SJZ34942.1"/>
    <property type="molecule type" value="Genomic_DNA"/>
</dbReference>